<dbReference type="InterPro" id="IPR005959">
    <property type="entry name" value="Fumarylacetoacetase"/>
</dbReference>
<comment type="caution">
    <text evidence="16">The sequence shown here is derived from an EMBL/GenBank/DDBJ whole genome shotgun (WGS) entry which is preliminary data.</text>
</comment>
<comment type="catalytic activity">
    <reaction evidence="13">
        <text>4-fumarylacetoacetate + H2O = acetoacetate + fumarate + H(+)</text>
        <dbReference type="Rhea" id="RHEA:10244"/>
        <dbReference type="ChEBI" id="CHEBI:13705"/>
        <dbReference type="ChEBI" id="CHEBI:15377"/>
        <dbReference type="ChEBI" id="CHEBI:15378"/>
        <dbReference type="ChEBI" id="CHEBI:18034"/>
        <dbReference type="ChEBI" id="CHEBI:29806"/>
        <dbReference type="EC" id="3.7.1.2"/>
    </reaction>
</comment>
<keyword evidence="6 12" id="KW-0106">Calcium</keyword>
<feature type="binding site" evidence="12">
    <location>
        <position position="269"/>
    </location>
    <ligand>
        <name>Mg(2+)</name>
        <dbReference type="ChEBI" id="CHEBI:18420"/>
    </ligand>
</feature>
<dbReference type="Gene3D" id="2.30.30.230">
    <property type="entry name" value="Fumarylacetoacetase, N-terminal domain"/>
    <property type="match status" value="1"/>
</dbReference>
<dbReference type="GO" id="GO:0006559">
    <property type="term" value="P:L-phenylalanine catabolic process"/>
    <property type="evidence" value="ECO:0007669"/>
    <property type="project" value="UniProtKB-UniRule"/>
</dbReference>
<evidence type="ECO:0000256" key="9">
    <source>
        <dbReference type="ARBA" id="ARBA00023232"/>
    </source>
</evidence>
<evidence type="ECO:0000256" key="1">
    <source>
        <dbReference type="ARBA" id="ARBA00004782"/>
    </source>
</evidence>
<dbReference type="GO" id="GO:0046872">
    <property type="term" value="F:metal ion binding"/>
    <property type="evidence" value="ECO:0007669"/>
    <property type="project" value="UniProtKB-UniRule"/>
</dbReference>
<sequence length="391" mass="43440">MASWVEVPQGCDFSLANLPYGVFSHNSNNNNNNSSNRTSTEPRIGTAIGEYVLDLKGLAREGMLAELEFNTTTLEAPNLNEYAALGRAVHRRVRAFLQEILKADTALGLQLRDHADRRRRLLVPLSDVTMHLPMAIGGYTDFFVGIYHADNCARIFRPGQPRNPNYTNLPVAYSGRASSIVVSGTSFHRPYGQYALDGQPTFAPSRKLDFEVEFGAFIAQGNAFGEPIDVQQAEDHIFGFVLLNDWSSRDVQRWEAQPLGPFNGKSFCTTISPWIVTPDALEPYKTEPVKTGTDVLSYLAEGRQQTVYDIPIDVSFIWPRIEEIGCLLEATEDGQTPRELHAVTGASESLQPSSILRRYLEDGDEVEFRASIDVSHAANTRGMSGKKTRHV</sequence>
<dbReference type="SUPFAM" id="SSF63433">
    <property type="entry name" value="Fumarylacetoacetate hydrolase, FAH, N-terminal domain"/>
    <property type="match status" value="1"/>
</dbReference>
<reference evidence="16 17" key="1">
    <citation type="journal article" date="2016" name="Genome Biol. Evol.">
        <title>Divergent and convergent evolution of fungal pathogenicity.</title>
        <authorList>
            <person name="Shang Y."/>
            <person name="Xiao G."/>
            <person name="Zheng P."/>
            <person name="Cen K."/>
            <person name="Zhan S."/>
            <person name="Wang C."/>
        </authorList>
    </citation>
    <scope>NUCLEOTIDE SEQUENCE [LARGE SCALE GENOMIC DNA]</scope>
    <source>
        <strain evidence="16 17">RCEF 264</strain>
    </source>
</reference>
<feature type="binding site" evidence="12">
    <location>
        <position position="213"/>
    </location>
    <ligand>
        <name>Ca(2+)</name>
        <dbReference type="ChEBI" id="CHEBI:29108"/>
    </ligand>
</feature>
<evidence type="ECO:0000256" key="5">
    <source>
        <dbReference type="ARBA" id="ARBA00022801"/>
    </source>
</evidence>
<dbReference type="EMBL" id="AZHD01000017">
    <property type="protein sequence ID" value="OAA56303.1"/>
    <property type="molecule type" value="Genomic_DNA"/>
</dbReference>
<feature type="active site" description="Proton acceptor" evidence="10">
    <location>
        <position position="148"/>
    </location>
</feature>
<keyword evidence="8 13" id="KW-0828">Tyrosine catabolism</keyword>
<dbReference type="EC" id="3.7.1.2" evidence="3 13"/>
<feature type="binding site" evidence="11">
    <location>
        <position position="143"/>
    </location>
    <ligand>
        <name>substrate</name>
    </ligand>
</feature>
<evidence type="ECO:0000313" key="16">
    <source>
        <dbReference type="EMBL" id="OAA56303.1"/>
    </source>
</evidence>
<dbReference type="UniPathway" id="UPA00139">
    <property type="reaction ID" value="UER00341"/>
</dbReference>
<evidence type="ECO:0000256" key="8">
    <source>
        <dbReference type="ARBA" id="ARBA00022878"/>
    </source>
</evidence>
<dbReference type="GO" id="GO:0004334">
    <property type="term" value="F:fumarylacetoacetase activity"/>
    <property type="evidence" value="ECO:0007669"/>
    <property type="project" value="UniProtKB-UniRule"/>
</dbReference>
<dbReference type="GO" id="GO:0006572">
    <property type="term" value="P:L-tyrosine catabolic process"/>
    <property type="evidence" value="ECO:0007669"/>
    <property type="project" value="UniProtKB-UniRule"/>
</dbReference>
<feature type="binding site" evidence="12">
    <location>
        <position position="265"/>
    </location>
    <ligand>
        <name>Mg(2+)</name>
        <dbReference type="ChEBI" id="CHEBI:18420"/>
    </ligand>
</feature>
<feature type="binding site" evidence="11">
    <location>
        <position position="157"/>
    </location>
    <ligand>
        <name>substrate</name>
    </ligand>
</feature>
<dbReference type="InterPro" id="IPR011234">
    <property type="entry name" value="Fumarylacetoacetase-like_C"/>
</dbReference>
<keyword evidence="9 13" id="KW-0585">Phenylalanine catabolism</keyword>
<evidence type="ECO:0000259" key="14">
    <source>
        <dbReference type="Pfam" id="PF01557"/>
    </source>
</evidence>
<feature type="binding site" evidence="12">
    <location>
        <position position="211"/>
    </location>
    <ligand>
        <name>Ca(2+)</name>
        <dbReference type="ChEBI" id="CHEBI:29108"/>
    </ligand>
</feature>
<dbReference type="GO" id="GO:1902000">
    <property type="term" value="P:homogentisate catabolic process"/>
    <property type="evidence" value="ECO:0007669"/>
    <property type="project" value="TreeGrafter"/>
</dbReference>
<protein>
    <recommendedName>
        <fullName evidence="3 13">Fumarylacetoacetase</fullName>
        <ecNumber evidence="3 13">3.7.1.2</ecNumber>
    </recommendedName>
    <alternativeName>
        <fullName evidence="13">Fumarylacetoacetate hydrolase</fullName>
    </alternativeName>
</protein>
<comment type="pathway">
    <text evidence="1 13">Amino-acid degradation; L-phenylalanine degradation; acetoacetate and fumarate from L-phenylalanine: step 6/6.</text>
</comment>
<feature type="domain" description="Fumarylacetoacetase-like C-terminal" evidence="14">
    <location>
        <begin position="166"/>
        <end position="287"/>
    </location>
</feature>
<evidence type="ECO:0000256" key="11">
    <source>
        <dbReference type="PIRSR" id="PIRSR605959-2"/>
    </source>
</evidence>
<dbReference type="PANTHER" id="PTHR43069:SF2">
    <property type="entry name" value="FUMARYLACETOACETASE"/>
    <property type="match status" value="1"/>
</dbReference>
<dbReference type="SUPFAM" id="SSF56529">
    <property type="entry name" value="FAH"/>
    <property type="match status" value="1"/>
</dbReference>
<comment type="cofactor">
    <cofactor evidence="13">
        <name>Mg(2+)</name>
        <dbReference type="ChEBI" id="CHEBI:18420"/>
    </cofactor>
    <cofactor evidence="13">
        <name>Ca(2+)</name>
        <dbReference type="ChEBI" id="CHEBI:29108"/>
    </cofactor>
</comment>
<evidence type="ECO:0000256" key="2">
    <source>
        <dbReference type="ARBA" id="ARBA00010211"/>
    </source>
</evidence>
<feature type="domain" description="Fumarylacetoacetase N-terminal" evidence="15">
    <location>
        <begin position="16"/>
        <end position="133"/>
    </location>
</feature>
<feature type="binding site" evidence="12">
    <location>
        <position position="245"/>
    </location>
    <ligand>
        <name>Ca(2+)</name>
        <dbReference type="ChEBI" id="CHEBI:29108"/>
    </ligand>
</feature>
<gene>
    <name evidence="16" type="ORF">SPI_07914</name>
</gene>
<dbReference type="InterPro" id="IPR036462">
    <property type="entry name" value="Fumarylacetoacetase_N_sf"/>
</dbReference>
<evidence type="ECO:0000256" key="13">
    <source>
        <dbReference type="RuleBase" id="RU366008"/>
    </source>
</evidence>
<dbReference type="Pfam" id="PF09298">
    <property type="entry name" value="FAA_hydrolase_N"/>
    <property type="match status" value="1"/>
</dbReference>
<keyword evidence="5 13" id="KW-0378">Hydrolase</keyword>
<dbReference type="InterPro" id="IPR036663">
    <property type="entry name" value="Fumarylacetoacetase_C_sf"/>
</dbReference>
<proteinExistence type="inferred from homology"/>
<dbReference type="AlphaFoldDB" id="A0A167P588"/>
<evidence type="ECO:0000256" key="4">
    <source>
        <dbReference type="ARBA" id="ARBA00022723"/>
    </source>
</evidence>
<comment type="similarity">
    <text evidence="2 13">Belongs to the FAH family.</text>
</comment>
<keyword evidence="17" id="KW-1185">Reference proteome</keyword>
<dbReference type="Pfam" id="PF01557">
    <property type="entry name" value="FAA_hydrolase"/>
    <property type="match status" value="1"/>
</dbReference>
<evidence type="ECO:0000256" key="12">
    <source>
        <dbReference type="PIRSR" id="PIRSR605959-3"/>
    </source>
</evidence>
<dbReference type="InterPro" id="IPR015377">
    <property type="entry name" value="Fumarylacetoacetase_N"/>
</dbReference>
<evidence type="ECO:0000256" key="7">
    <source>
        <dbReference type="ARBA" id="ARBA00022842"/>
    </source>
</evidence>
<name>A0A167P588_9HYPO</name>
<dbReference type="PANTHER" id="PTHR43069">
    <property type="entry name" value="FUMARYLACETOACETASE"/>
    <property type="match status" value="1"/>
</dbReference>
<dbReference type="Gene3D" id="3.90.850.10">
    <property type="entry name" value="Fumarylacetoacetase-like, C-terminal domain"/>
    <property type="match status" value="1"/>
</dbReference>
<dbReference type="OrthoDB" id="9971669at2759"/>
<accession>A0A167P588</accession>
<feature type="binding site" evidence="12">
    <location>
        <position position="245"/>
    </location>
    <ligand>
        <name>Mg(2+)</name>
        <dbReference type="ChEBI" id="CHEBI:18420"/>
    </ligand>
</feature>
<dbReference type="STRING" id="1081102.A0A167P588"/>
<evidence type="ECO:0000259" key="15">
    <source>
        <dbReference type="Pfam" id="PF09298"/>
    </source>
</evidence>
<keyword evidence="7 12" id="KW-0460">Magnesium</keyword>
<evidence type="ECO:0000313" key="17">
    <source>
        <dbReference type="Proteomes" id="UP000076874"/>
    </source>
</evidence>
<feature type="binding site" evidence="11">
    <location>
        <position position="252"/>
    </location>
    <ligand>
        <name>substrate</name>
    </ligand>
</feature>
<organism evidence="16 17">
    <name type="scientific">Niveomyces insectorum RCEF 264</name>
    <dbReference type="NCBI Taxonomy" id="1081102"/>
    <lineage>
        <taxon>Eukaryota</taxon>
        <taxon>Fungi</taxon>
        <taxon>Dikarya</taxon>
        <taxon>Ascomycota</taxon>
        <taxon>Pezizomycotina</taxon>
        <taxon>Sordariomycetes</taxon>
        <taxon>Hypocreomycetidae</taxon>
        <taxon>Hypocreales</taxon>
        <taxon>Cordycipitaceae</taxon>
        <taxon>Niveomyces</taxon>
    </lineage>
</organism>
<dbReference type="Proteomes" id="UP000076874">
    <property type="component" value="Unassembled WGS sequence"/>
</dbReference>
<keyword evidence="4 12" id="KW-0479">Metal-binding</keyword>
<evidence type="ECO:0000256" key="10">
    <source>
        <dbReference type="PIRSR" id="PIRSR605959-1"/>
    </source>
</evidence>
<evidence type="ECO:0000256" key="6">
    <source>
        <dbReference type="ARBA" id="ARBA00022837"/>
    </source>
</evidence>
<feature type="binding site" evidence="12">
    <location>
        <position position="141"/>
    </location>
    <ligand>
        <name>Ca(2+)</name>
        <dbReference type="ChEBI" id="CHEBI:29108"/>
    </ligand>
</feature>
<evidence type="ECO:0000256" key="3">
    <source>
        <dbReference type="ARBA" id="ARBA00012094"/>
    </source>
</evidence>